<comment type="caution">
    <text evidence="9">The sequence shown here is derived from an EMBL/GenBank/DDBJ whole genome shotgun (WGS) entry which is preliminary data.</text>
</comment>
<feature type="transmembrane region" description="Helical" evidence="8">
    <location>
        <begin position="177"/>
        <end position="195"/>
    </location>
</feature>
<dbReference type="GO" id="GO:0005886">
    <property type="term" value="C:plasma membrane"/>
    <property type="evidence" value="ECO:0007669"/>
    <property type="project" value="UniProtKB-SubCell"/>
</dbReference>
<dbReference type="AlphaFoldDB" id="A0A1G2H4M9"/>
<dbReference type="InterPro" id="IPR052017">
    <property type="entry name" value="TSUP"/>
</dbReference>
<feature type="transmembrane region" description="Helical" evidence="8">
    <location>
        <begin position="96"/>
        <end position="115"/>
    </location>
</feature>
<keyword evidence="7 8" id="KW-0472">Membrane</keyword>
<comment type="similarity">
    <text evidence="2 8">Belongs to the 4-toluene sulfonate uptake permease (TSUP) (TC 2.A.102) family.</text>
</comment>
<dbReference type="PANTHER" id="PTHR30269:SF0">
    <property type="entry name" value="MEMBRANE TRANSPORTER PROTEIN YFCA-RELATED"/>
    <property type="match status" value="1"/>
</dbReference>
<name>A0A1G2H4M9_9BACT</name>
<keyword evidence="5 8" id="KW-0812">Transmembrane</keyword>
<sequence length="245" mass="26230">MFDIFFVFFLTLVVRIWSTLVGGGGSITIPALLFLGLPADQAIATNRLSALSNIVSILKFHKQKQVVWGLGLFLAVFAGSGAAFGSYLVVSVDSDILEKGIGVILLLSLPMLVLSRNMGVKEKAIKLTKIKNAGGAILMLALGILGGFFSSTGIWFSYVYLIYYGLTFIQTAATRKLAGLAMVSTSLAIFIPAGIIDWTLGLSMMVGGGIGGWVSAHYAQKLGNIWIKYLFSIMVFASAVKILIF</sequence>
<keyword evidence="4 8" id="KW-1003">Cell membrane</keyword>
<evidence type="ECO:0000256" key="1">
    <source>
        <dbReference type="ARBA" id="ARBA00004651"/>
    </source>
</evidence>
<evidence type="ECO:0000256" key="5">
    <source>
        <dbReference type="ARBA" id="ARBA00022692"/>
    </source>
</evidence>
<keyword evidence="3" id="KW-0813">Transport</keyword>
<evidence type="ECO:0000256" key="2">
    <source>
        <dbReference type="ARBA" id="ARBA00009142"/>
    </source>
</evidence>
<evidence type="ECO:0000313" key="10">
    <source>
        <dbReference type="Proteomes" id="UP000177932"/>
    </source>
</evidence>
<feature type="transmembrane region" description="Helical" evidence="8">
    <location>
        <begin position="136"/>
        <end position="165"/>
    </location>
</feature>
<dbReference type="STRING" id="1802158.A2827_00945"/>
<evidence type="ECO:0000313" key="9">
    <source>
        <dbReference type="EMBL" id="OGZ57417.1"/>
    </source>
</evidence>
<evidence type="ECO:0000256" key="6">
    <source>
        <dbReference type="ARBA" id="ARBA00022989"/>
    </source>
</evidence>
<evidence type="ECO:0000256" key="8">
    <source>
        <dbReference type="RuleBase" id="RU363041"/>
    </source>
</evidence>
<dbReference type="Pfam" id="PF01925">
    <property type="entry name" value="TauE"/>
    <property type="match status" value="1"/>
</dbReference>
<comment type="subcellular location">
    <subcellularLocation>
        <location evidence="1 8">Cell membrane</location>
        <topology evidence="1 8">Multi-pass membrane protein</topology>
    </subcellularLocation>
</comment>
<evidence type="ECO:0000256" key="4">
    <source>
        <dbReference type="ARBA" id="ARBA00022475"/>
    </source>
</evidence>
<dbReference type="Proteomes" id="UP000177932">
    <property type="component" value="Unassembled WGS sequence"/>
</dbReference>
<feature type="transmembrane region" description="Helical" evidence="8">
    <location>
        <begin position="6"/>
        <end position="37"/>
    </location>
</feature>
<organism evidence="9 10">
    <name type="scientific">Candidatus Spechtbacteria bacterium RIFCSPHIGHO2_01_FULL_43_30</name>
    <dbReference type="NCBI Taxonomy" id="1802158"/>
    <lineage>
        <taxon>Bacteria</taxon>
        <taxon>Candidatus Spechtiibacteriota</taxon>
    </lineage>
</organism>
<accession>A0A1G2H4M9</accession>
<evidence type="ECO:0000256" key="3">
    <source>
        <dbReference type="ARBA" id="ARBA00022448"/>
    </source>
</evidence>
<evidence type="ECO:0000256" key="7">
    <source>
        <dbReference type="ARBA" id="ARBA00023136"/>
    </source>
</evidence>
<dbReference type="EMBL" id="MHOD01000031">
    <property type="protein sequence ID" value="OGZ57417.1"/>
    <property type="molecule type" value="Genomic_DNA"/>
</dbReference>
<feature type="transmembrane region" description="Helical" evidence="8">
    <location>
        <begin position="66"/>
        <end position="90"/>
    </location>
</feature>
<protein>
    <recommendedName>
        <fullName evidence="8">Probable membrane transporter protein</fullName>
    </recommendedName>
</protein>
<proteinExistence type="inferred from homology"/>
<dbReference type="InterPro" id="IPR002781">
    <property type="entry name" value="TM_pro_TauE-like"/>
</dbReference>
<gene>
    <name evidence="9" type="ORF">A2827_00945</name>
</gene>
<keyword evidence="6 8" id="KW-1133">Transmembrane helix</keyword>
<reference evidence="9 10" key="1">
    <citation type="journal article" date="2016" name="Nat. Commun.">
        <title>Thousands of microbial genomes shed light on interconnected biogeochemical processes in an aquifer system.</title>
        <authorList>
            <person name="Anantharaman K."/>
            <person name="Brown C.T."/>
            <person name="Hug L.A."/>
            <person name="Sharon I."/>
            <person name="Castelle C.J."/>
            <person name="Probst A.J."/>
            <person name="Thomas B.C."/>
            <person name="Singh A."/>
            <person name="Wilkins M.J."/>
            <person name="Karaoz U."/>
            <person name="Brodie E.L."/>
            <person name="Williams K.H."/>
            <person name="Hubbard S.S."/>
            <person name="Banfield J.F."/>
        </authorList>
    </citation>
    <scope>NUCLEOTIDE SEQUENCE [LARGE SCALE GENOMIC DNA]</scope>
</reference>
<dbReference type="PANTHER" id="PTHR30269">
    <property type="entry name" value="TRANSMEMBRANE PROTEIN YFCA"/>
    <property type="match status" value="1"/>
</dbReference>
<feature type="transmembrane region" description="Helical" evidence="8">
    <location>
        <begin position="225"/>
        <end position="244"/>
    </location>
</feature>